<dbReference type="EMBL" id="LAQS01000007">
    <property type="protein sequence ID" value="KKZ74748.1"/>
    <property type="molecule type" value="Genomic_DNA"/>
</dbReference>
<name>A0A2P2GTB9_STREW</name>
<feature type="region of interest" description="Disordered" evidence="1">
    <location>
        <begin position="304"/>
        <end position="327"/>
    </location>
</feature>
<feature type="compositionally biased region" description="Low complexity" evidence="1">
    <location>
        <begin position="12"/>
        <end position="31"/>
    </location>
</feature>
<evidence type="ECO:0000256" key="1">
    <source>
        <dbReference type="SAM" id="MobiDB-lite"/>
    </source>
</evidence>
<evidence type="ECO:0000313" key="2">
    <source>
        <dbReference type="EMBL" id="KKZ74748.1"/>
    </source>
</evidence>
<sequence>MSARDTRDSRAAHPAAPDRTPPRRTGAAPQPLLALQRSAGNAAVVQFLRQAGHAEAQEPVVVQRAGGKDKDNGEGSSGGDRKGKAVKKDNGKGEEEESASAQGEHVFNALDDLAKEFAGAMMKALGERAGFIQGNRKSLSETQRTRSAGIGTVKDAINHLRTSATEAGTSRDHARFRSASHGGPKGKDGDQNSQDYGQYKRDVMAALGTCGTREWRDAAELRALQDRLMDTIYDGAAADVLRNEDLVGGTKGSSVGKKRTNTADQQAFDRWVTDTSTLMTNLFREMVTTANQLHAVLRQTRRGALGYSDNDPDLSGTDAEPDSDPEE</sequence>
<accession>A0A2P2GTB9</accession>
<organism evidence="2 3">
    <name type="scientific">Streptomyces showdoensis</name>
    <dbReference type="NCBI Taxonomy" id="68268"/>
    <lineage>
        <taxon>Bacteria</taxon>
        <taxon>Bacillati</taxon>
        <taxon>Actinomycetota</taxon>
        <taxon>Actinomycetes</taxon>
        <taxon>Kitasatosporales</taxon>
        <taxon>Streptomycetaceae</taxon>
        <taxon>Streptomyces</taxon>
    </lineage>
</organism>
<feature type="region of interest" description="Disordered" evidence="1">
    <location>
        <begin position="53"/>
        <end position="105"/>
    </location>
</feature>
<feature type="region of interest" description="Disordered" evidence="1">
    <location>
        <begin position="1"/>
        <end position="35"/>
    </location>
</feature>
<dbReference type="RefSeq" id="WP_046906623.1">
    <property type="nucleotide sequence ID" value="NZ_BAAAXG010000026.1"/>
</dbReference>
<evidence type="ECO:0000313" key="3">
    <source>
        <dbReference type="Proteomes" id="UP000265325"/>
    </source>
</evidence>
<proteinExistence type="predicted"/>
<gene>
    <name evidence="2" type="ORF">VO63_06635</name>
</gene>
<dbReference type="Proteomes" id="UP000265325">
    <property type="component" value="Unassembled WGS sequence"/>
</dbReference>
<feature type="region of interest" description="Disordered" evidence="1">
    <location>
        <begin position="163"/>
        <end position="195"/>
    </location>
</feature>
<keyword evidence="3" id="KW-1185">Reference proteome</keyword>
<comment type="caution">
    <text evidence="2">The sequence shown here is derived from an EMBL/GenBank/DDBJ whole genome shotgun (WGS) entry which is preliminary data.</text>
</comment>
<reference evidence="2 3" key="1">
    <citation type="submission" date="2015-05" db="EMBL/GenBank/DDBJ databases">
        <title>Draft Genome assembly of Streptomyces showdoensis.</title>
        <authorList>
            <person name="Thapa K.K."/>
            <person name="Metsa-Ketela M."/>
        </authorList>
    </citation>
    <scope>NUCLEOTIDE SEQUENCE [LARGE SCALE GENOMIC DNA]</scope>
    <source>
        <strain evidence="2 3">ATCC 15227</strain>
    </source>
</reference>
<protein>
    <submittedName>
        <fullName evidence="2">Uncharacterized protein</fullName>
    </submittedName>
</protein>
<feature type="compositionally biased region" description="Basic and acidic residues" evidence="1">
    <location>
        <begin position="66"/>
        <end position="93"/>
    </location>
</feature>
<feature type="compositionally biased region" description="Basic and acidic residues" evidence="1">
    <location>
        <begin position="1"/>
        <end position="11"/>
    </location>
</feature>
<dbReference type="AlphaFoldDB" id="A0A2P2GTB9"/>